<accession>A0A6N2M0X6</accession>
<feature type="compositionally biased region" description="Basic residues" evidence="1">
    <location>
        <begin position="1"/>
        <end position="16"/>
    </location>
</feature>
<name>A0A6N2M0X6_SALVM</name>
<dbReference type="EMBL" id="CAADRP010001641">
    <property type="protein sequence ID" value="VFU46465.1"/>
    <property type="molecule type" value="Genomic_DNA"/>
</dbReference>
<proteinExistence type="predicted"/>
<evidence type="ECO:0000313" key="2">
    <source>
        <dbReference type="EMBL" id="VFU46465.1"/>
    </source>
</evidence>
<protein>
    <submittedName>
        <fullName evidence="2">Uncharacterized protein</fullName>
    </submittedName>
</protein>
<feature type="region of interest" description="Disordered" evidence="1">
    <location>
        <begin position="1"/>
        <end position="37"/>
    </location>
</feature>
<reference evidence="2" key="1">
    <citation type="submission" date="2019-03" db="EMBL/GenBank/DDBJ databases">
        <authorList>
            <person name="Mank J."/>
            <person name="Almeida P."/>
        </authorList>
    </citation>
    <scope>NUCLEOTIDE SEQUENCE</scope>
    <source>
        <strain evidence="2">78183</strain>
    </source>
</reference>
<sequence>MSQQIFRRRLSSKHSRVTVELADDSDDSSSSSSMADETNSHYDDIIVYRGQAYVANRLGTVYWMDSSLNVIQYSPPLYGCGS</sequence>
<organism evidence="2">
    <name type="scientific">Salix viminalis</name>
    <name type="common">Common osier</name>
    <name type="synonym">Basket willow</name>
    <dbReference type="NCBI Taxonomy" id="40686"/>
    <lineage>
        <taxon>Eukaryota</taxon>
        <taxon>Viridiplantae</taxon>
        <taxon>Streptophyta</taxon>
        <taxon>Embryophyta</taxon>
        <taxon>Tracheophyta</taxon>
        <taxon>Spermatophyta</taxon>
        <taxon>Magnoliopsida</taxon>
        <taxon>eudicotyledons</taxon>
        <taxon>Gunneridae</taxon>
        <taxon>Pentapetalae</taxon>
        <taxon>rosids</taxon>
        <taxon>fabids</taxon>
        <taxon>Malpighiales</taxon>
        <taxon>Salicaceae</taxon>
        <taxon>Saliceae</taxon>
        <taxon>Salix</taxon>
    </lineage>
</organism>
<evidence type="ECO:0000256" key="1">
    <source>
        <dbReference type="SAM" id="MobiDB-lite"/>
    </source>
</evidence>
<gene>
    <name evidence="2" type="ORF">SVIM_LOCUS294548</name>
</gene>
<dbReference type="AlphaFoldDB" id="A0A6N2M0X6"/>